<evidence type="ECO:0000313" key="13">
    <source>
        <dbReference type="Proteomes" id="UP000259465"/>
    </source>
</evidence>
<evidence type="ECO:0000256" key="2">
    <source>
        <dbReference type="ARBA" id="ARBA00008711"/>
    </source>
</evidence>
<evidence type="ECO:0000256" key="1">
    <source>
        <dbReference type="ARBA" id="ARBA00001286"/>
    </source>
</evidence>
<organism evidence="12 13">
    <name type="scientific">Chromobacterium rhizoryzae</name>
    <dbReference type="NCBI Taxonomy" id="1778675"/>
    <lineage>
        <taxon>Bacteria</taxon>
        <taxon>Pseudomonadati</taxon>
        <taxon>Pseudomonadota</taxon>
        <taxon>Betaproteobacteria</taxon>
        <taxon>Neisseriales</taxon>
        <taxon>Chromobacteriaceae</taxon>
        <taxon>Chromobacterium</taxon>
    </lineage>
</organism>
<evidence type="ECO:0000256" key="8">
    <source>
        <dbReference type="ARBA" id="ARBA00049348"/>
    </source>
</evidence>
<dbReference type="Gene3D" id="3.30.160.70">
    <property type="entry name" value="Methylated DNA-protein cysteine methyltransferase domain"/>
    <property type="match status" value="1"/>
</dbReference>
<evidence type="ECO:0000256" key="7">
    <source>
        <dbReference type="ARBA" id="ARBA00023204"/>
    </source>
</evidence>
<sequence>MSQAVHTDAPRQAGPLLLRRFDTPLGAMVACASEQGLCLLEFTDRPIVNTELAALRRQLSAEIAEGDSPVLRQAEREIGEYFAGSRRHFEVALHLPGTAFQQAVWQLLLSVPYGLTRSYQEQAARLGRPQSVRAVAAANGANRLSVIVPCHRVVGKDGALTGYGGGLERKAWLLAHEREHVPQPETPAIHRAL</sequence>
<comment type="subcellular location">
    <subcellularLocation>
        <location evidence="9">Cytoplasm</location>
    </subcellularLocation>
</comment>
<keyword evidence="6 9" id="KW-0227">DNA damage</keyword>
<feature type="domain" description="Methylated-DNA-[protein]-cysteine S-methyltransferase DNA binding" evidence="10">
    <location>
        <begin position="99"/>
        <end position="178"/>
    </location>
</feature>
<evidence type="ECO:0000256" key="3">
    <source>
        <dbReference type="ARBA" id="ARBA00022490"/>
    </source>
</evidence>
<feature type="domain" description="Methylguanine DNA methyltransferase ribonuclease-like" evidence="11">
    <location>
        <begin position="21"/>
        <end position="94"/>
    </location>
</feature>
<dbReference type="InterPro" id="IPR036217">
    <property type="entry name" value="MethylDNA_cys_MeTrfase_DNAb"/>
</dbReference>
<comment type="function">
    <text evidence="9">Involved in the cellular defense against the biological effects of O6-methylguanine (O6-MeG) and O4-methylthymine (O4-MeT) in DNA. Repairs the methylated nucleobase in DNA by stoichiometrically transferring the methyl group to a cysteine residue in the enzyme. This is a suicide reaction: the enzyme is irreversibly inactivated.</text>
</comment>
<dbReference type="InterPro" id="IPR036388">
    <property type="entry name" value="WH-like_DNA-bd_sf"/>
</dbReference>
<dbReference type="HAMAP" id="MF_00772">
    <property type="entry name" value="OGT"/>
    <property type="match status" value="1"/>
</dbReference>
<keyword evidence="13" id="KW-1185">Reference proteome</keyword>
<protein>
    <recommendedName>
        <fullName evidence="9">Methylated-DNA--protein-cysteine methyltransferase</fullName>
        <ecNumber evidence="9">2.1.1.63</ecNumber>
    </recommendedName>
    <alternativeName>
        <fullName evidence="9">6-O-methylguanine-DNA methyltransferase</fullName>
        <shortName evidence="9">MGMT</shortName>
    </alternativeName>
    <alternativeName>
        <fullName evidence="9">O-6-methylguanine-DNA-alkyltransferase</fullName>
    </alternativeName>
</protein>
<dbReference type="CDD" id="cd06445">
    <property type="entry name" value="ATase"/>
    <property type="match status" value="1"/>
</dbReference>
<comment type="similarity">
    <text evidence="2 9">Belongs to the MGMT family.</text>
</comment>
<dbReference type="PANTHER" id="PTHR10815:SF5">
    <property type="entry name" value="METHYLATED-DNA--PROTEIN-CYSTEINE METHYLTRANSFERASE"/>
    <property type="match status" value="1"/>
</dbReference>
<dbReference type="InterPro" id="IPR036631">
    <property type="entry name" value="MGMT_N_sf"/>
</dbReference>
<evidence type="ECO:0000256" key="6">
    <source>
        <dbReference type="ARBA" id="ARBA00022763"/>
    </source>
</evidence>
<dbReference type="KEGG" id="crz:D1345_23195"/>
<dbReference type="Pfam" id="PF02870">
    <property type="entry name" value="Methyltransf_1N"/>
    <property type="match status" value="1"/>
</dbReference>
<dbReference type="GO" id="GO:0006307">
    <property type="term" value="P:DNA alkylation repair"/>
    <property type="evidence" value="ECO:0007669"/>
    <property type="project" value="UniProtKB-UniRule"/>
</dbReference>
<dbReference type="SUPFAM" id="SSF53155">
    <property type="entry name" value="Methylated DNA-protein cysteine methyltransferase domain"/>
    <property type="match status" value="1"/>
</dbReference>
<dbReference type="GO" id="GO:0003908">
    <property type="term" value="F:methylated-DNA-[protein]-cysteine S-methyltransferase activity"/>
    <property type="evidence" value="ECO:0007669"/>
    <property type="project" value="UniProtKB-UniRule"/>
</dbReference>
<dbReference type="InterPro" id="IPR008332">
    <property type="entry name" value="MethylG_MeTrfase_N"/>
</dbReference>
<evidence type="ECO:0000259" key="11">
    <source>
        <dbReference type="Pfam" id="PF02870"/>
    </source>
</evidence>
<proteinExistence type="inferred from homology"/>
<evidence type="ECO:0000313" key="12">
    <source>
        <dbReference type="EMBL" id="AXT48890.1"/>
    </source>
</evidence>
<feature type="active site" description="Nucleophile; methyl group acceptor" evidence="9">
    <location>
        <position position="150"/>
    </location>
</feature>
<dbReference type="GO" id="GO:0032259">
    <property type="term" value="P:methylation"/>
    <property type="evidence" value="ECO:0007669"/>
    <property type="project" value="UniProtKB-KW"/>
</dbReference>
<dbReference type="GO" id="GO:0005737">
    <property type="term" value="C:cytoplasm"/>
    <property type="evidence" value="ECO:0007669"/>
    <property type="project" value="UniProtKB-SubCell"/>
</dbReference>
<evidence type="ECO:0000259" key="10">
    <source>
        <dbReference type="Pfam" id="PF01035"/>
    </source>
</evidence>
<evidence type="ECO:0000256" key="9">
    <source>
        <dbReference type="HAMAP-Rule" id="MF_00772"/>
    </source>
</evidence>
<dbReference type="RefSeq" id="WP_107731410.1">
    <property type="nucleotide sequence ID" value="NZ_CP031968.1"/>
</dbReference>
<dbReference type="SUPFAM" id="SSF46767">
    <property type="entry name" value="Methylated DNA-protein cysteine methyltransferase, C-terminal domain"/>
    <property type="match status" value="1"/>
</dbReference>
<gene>
    <name evidence="12" type="ORF">D1345_23195</name>
</gene>
<dbReference type="AlphaFoldDB" id="A0AAD0RUW2"/>
<dbReference type="FunFam" id="1.10.10.10:FF:000214">
    <property type="entry name" value="Methylated-DNA--protein-cysteine methyltransferase"/>
    <property type="match status" value="1"/>
</dbReference>
<dbReference type="NCBIfam" id="TIGR00589">
    <property type="entry name" value="ogt"/>
    <property type="match status" value="1"/>
</dbReference>
<dbReference type="EC" id="2.1.1.63" evidence="9"/>
<dbReference type="EMBL" id="CP031968">
    <property type="protein sequence ID" value="AXT48890.1"/>
    <property type="molecule type" value="Genomic_DNA"/>
</dbReference>
<dbReference type="Pfam" id="PF01035">
    <property type="entry name" value="DNA_binding_1"/>
    <property type="match status" value="1"/>
</dbReference>
<evidence type="ECO:0000256" key="4">
    <source>
        <dbReference type="ARBA" id="ARBA00022603"/>
    </source>
</evidence>
<keyword evidence="3 9" id="KW-0963">Cytoplasm</keyword>
<keyword evidence="7 9" id="KW-0234">DNA repair</keyword>
<dbReference type="InterPro" id="IPR014048">
    <property type="entry name" value="MethylDNA_cys_MeTrfase_DNA-bd"/>
</dbReference>
<name>A0AAD0RUW2_9NEIS</name>
<dbReference type="PROSITE" id="PS00374">
    <property type="entry name" value="MGMT"/>
    <property type="match status" value="1"/>
</dbReference>
<keyword evidence="5 9" id="KW-0808">Transferase</keyword>
<dbReference type="InterPro" id="IPR023546">
    <property type="entry name" value="MGMT"/>
</dbReference>
<comment type="miscellaneous">
    <text evidence="9">This enzyme catalyzes only one turnover and therefore is not strictly catalytic. According to one definition, an enzyme is a biocatalyst that acts repeatedly and over many reaction cycles.</text>
</comment>
<dbReference type="PANTHER" id="PTHR10815">
    <property type="entry name" value="METHYLATED-DNA--PROTEIN-CYSTEINE METHYLTRANSFERASE"/>
    <property type="match status" value="1"/>
</dbReference>
<dbReference type="Proteomes" id="UP000259465">
    <property type="component" value="Chromosome"/>
</dbReference>
<comment type="catalytic activity">
    <reaction evidence="1 9">
        <text>a 4-O-methyl-thymidine in DNA + L-cysteinyl-[protein] = a thymidine in DNA + S-methyl-L-cysteinyl-[protein]</text>
        <dbReference type="Rhea" id="RHEA:53428"/>
        <dbReference type="Rhea" id="RHEA-COMP:10131"/>
        <dbReference type="Rhea" id="RHEA-COMP:10132"/>
        <dbReference type="Rhea" id="RHEA-COMP:13555"/>
        <dbReference type="Rhea" id="RHEA-COMP:13556"/>
        <dbReference type="ChEBI" id="CHEBI:29950"/>
        <dbReference type="ChEBI" id="CHEBI:82612"/>
        <dbReference type="ChEBI" id="CHEBI:137386"/>
        <dbReference type="ChEBI" id="CHEBI:137387"/>
        <dbReference type="EC" id="2.1.1.63"/>
    </reaction>
</comment>
<dbReference type="Gene3D" id="1.10.10.10">
    <property type="entry name" value="Winged helix-like DNA-binding domain superfamily/Winged helix DNA-binding domain"/>
    <property type="match status" value="1"/>
</dbReference>
<keyword evidence="4 9" id="KW-0489">Methyltransferase</keyword>
<accession>A0AAD0RUW2</accession>
<dbReference type="InterPro" id="IPR001497">
    <property type="entry name" value="MethylDNA_cys_MeTrfase_AS"/>
</dbReference>
<comment type="catalytic activity">
    <reaction evidence="8 9">
        <text>a 6-O-methyl-2'-deoxyguanosine in DNA + L-cysteinyl-[protein] = S-methyl-L-cysteinyl-[protein] + a 2'-deoxyguanosine in DNA</text>
        <dbReference type="Rhea" id="RHEA:24000"/>
        <dbReference type="Rhea" id="RHEA-COMP:10131"/>
        <dbReference type="Rhea" id="RHEA-COMP:10132"/>
        <dbReference type="Rhea" id="RHEA-COMP:11367"/>
        <dbReference type="Rhea" id="RHEA-COMP:11368"/>
        <dbReference type="ChEBI" id="CHEBI:29950"/>
        <dbReference type="ChEBI" id="CHEBI:82612"/>
        <dbReference type="ChEBI" id="CHEBI:85445"/>
        <dbReference type="ChEBI" id="CHEBI:85448"/>
        <dbReference type="EC" id="2.1.1.63"/>
    </reaction>
</comment>
<reference evidence="12 13" key="1">
    <citation type="submission" date="2018-08" db="EMBL/GenBank/DDBJ databases">
        <title>Complete genome sequence of JP2-74.</title>
        <authorList>
            <person name="Wu L."/>
        </authorList>
    </citation>
    <scope>NUCLEOTIDE SEQUENCE [LARGE SCALE GENOMIC DNA]</scope>
    <source>
        <strain evidence="12 13">JP2-74</strain>
    </source>
</reference>
<evidence type="ECO:0000256" key="5">
    <source>
        <dbReference type="ARBA" id="ARBA00022679"/>
    </source>
</evidence>